<reference evidence="1 2" key="1">
    <citation type="submission" date="2014-01" db="EMBL/GenBank/DDBJ databases">
        <title>Comparative genomics of Fusobacterium necrophorum wild isolates.</title>
        <authorList>
            <person name="Kittichotirat W."/>
            <person name="Bumgarner R.E."/>
            <person name="Lawrence P."/>
        </authorList>
    </citation>
    <scope>NUCLEOTIDE SEQUENCE [LARGE SCALE GENOMIC DNA]</scope>
    <source>
        <strain evidence="1 2">BL</strain>
    </source>
</reference>
<feature type="non-terminal residue" evidence="1">
    <location>
        <position position="1"/>
    </location>
</feature>
<protein>
    <submittedName>
        <fullName evidence="1">Uncharacterized protein</fullName>
    </submittedName>
</protein>
<comment type="caution">
    <text evidence="1">The sequence shown here is derived from an EMBL/GenBank/DDBJ whole genome shotgun (WGS) entry which is preliminary data.</text>
</comment>
<evidence type="ECO:0000313" key="2">
    <source>
        <dbReference type="Proteomes" id="UP000027473"/>
    </source>
</evidence>
<evidence type="ECO:0000313" key="1">
    <source>
        <dbReference type="EMBL" id="KDE63929.1"/>
    </source>
</evidence>
<gene>
    <name evidence="1" type="ORF">FUSO3_03850</name>
</gene>
<organism evidence="1 2">
    <name type="scientific">Fusobacterium necrophorum BL</name>
    <dbReference type="NCBI Taxonomy" id="1441732"/>
    <lineage>
        <taxon>Bacteria</taxon>
        <taxon>Fusobacteriati</taxon>
        <taxon>Fusobacteriota</taxon>
        <taxon>Fusobacteriia</taxon>
        <taxon>Fusobacteriales</taxon>
        <taxon>Fusobacteriaceae</taxon>
        <taxon>Fusobacterium</taxon>
    </lineage>
</organism>
<sequence>DKSKTVGGSVGISTTGISSIGLDYSDRKQEGVTKNTVIGNVEIGKSSGDEIHKELASMTEVTKDKKFETNIHVEAQTIDYVKNPEQWKEDLEVAILEGKSTGRTVVKTIDNVINGDKSQDIGEAERRSLIEIKEAIVGVQTAPAMDIIAEEDLTDKNVQARLGVVIEKFDPNDPSLSKKVKERRKEVKAEGKEIVAFYDKTTGKIFINQNAKEEEVRASIAREYKIKEDLELGRGKANEKGQLRSTVAGEIAYDEIKDRLKKGDKNPISASSFDIAKMKKDSEVTADLADKDVEAQYFNTLKYASAIGDGSWENNPKILEEMRGTTGEITDFTSKPNYFLKTIDKEWAETKEGKKKIAIADDIIESLNKNSSDKEYYKIIDGRKKEVIIASNPKAKSYVYHLGKSISAPFRTDDYKVSSFNPNRSFTDDVKELTGIVLGGLSDLSKPFTLGIGSKLGDESGRVGKGS</sequence>
<feature type="non-terminal residue" evidence="1">
    <location>
        <position position="467"/>
    </location>
</feature>
<dbReference type="EMBL" id="JAAC01000059">
    <property type="protein sequence ID" value="KDE63929.1"/>
    <property type="molecule type" value="Genomic_DNA"/>
</dbReference>
<name>A0AB73BX99_9FUSO</name>
<dbReference type="Proteomes" id="UP000027473">
    <property type="component" value="Unassembled WGS sequence"/>
</dbReference>
<proteinExistence type="predicted"/>
<accession>A0AB73BX99</accession>
<dbReference type="AlphaFoldDB" id="A0AB73BX99"/>